<evidence type="ECO:0008006" key="4">
    <source>
        <dbReference type="Google" id="ProtNLM"/>
    </source>
</evidence>
<reference evidence="3" key="1">
    <citation type="submission" date="2017-12" db="EMBL/GenBank/DDBJ databases">
        <title>Draft genome sequence of Telmatospirillum siberiense 26-4b1T, an acidotolerant peatland alphaproteobacterium potentially involved in sulfur cycling.</title>
        <authorList>
            <person name="Hausmann B."/>
            <person name="Pjevac P."/>
            <person name="Schreck K."/>
            <person name="Herbold C.W."/>
            <person name="Daims H."/>
            <person name="Wagner M."/>
            <person name="Pester M."/>
            <person name="Loy A."/>
        </authorList>
    </citation>
    <scope>NUCLEOTIDE SEQUENCE [LARGE SCALE GENOMIC DNA]</scope>
    <source>
        <strain evidence="3">26-4b1</strain>
    </source>
</reference>
<sequence>MTRQDGFTLIEMAIVLALVGLLVGGGIFATGAVIERSRIIQTNNNLDQAEAALELFVVRNNRLPCPADGGLASGVANYGTEIPNPVTSGTACSVTMANSVLPWVTLGLDEATSVDGWGRRLSYVPAGAQTTPAWDSLVDPGLKGSGASATATLNSSNVVSAVTVVSAGSGYTTGASYTLSFVGGGGAWSTATITTAGTTMTGATATLSSTQAYSSPPNVVFHTAGCMTRTSGLTSTGRSPLCDGATQALAPSYPYGNYIAVYSATNTGTELTTGQPTAATSCNGATASSSVGATNVACAGGRAAYVLISHGPSGWYGWQKGGGRIPPPAGTTFTLKQYNSDASAGSPGSYGFVQGQSQGLLRNPTAGYFDDIVRWRTPAMMIQLCGAGACGNP</sequence>
<dbReference type="InterPro" id="IPR012902">
    <property type="entry name" value="N_methyl_site"/>
</dbReference>
<evidence type="ECO:0000313" key="3">
    <source>
        <dbReference type="Proteomes" id="UP000233293"/>
    </source>
</evidence>
<dbReference type="InterPro" id="IPR045584">
    <property type="entry name" value="Pilin-like"/>
</dbReference>
<keyword evidence="1" id="KW-0812">Transmembrane</keyword>
<dbReference type="Proteomes" id="UP000233293">
    <property type="component" value="Unassembled WGS sequence"/>
</dbReference>
<protein>
    <recommendedName>
        <fullName evidence="4">Prepilin-type cleavage/methylation domain-containing protein</fullName>
    </recommendedName>
</protein>
<dbReference type="RefSeq" id="WP_101248754.1">
    <property type="nucleotide sequence ID" value="NZ_PIUM01000001.1"/>
</dbReference>
<name>A0A2N3Q1I4_9PROT</name>
<evidence type="ECO:0000256" key="1">
    <source>
        <dbReference type="SAM" id="Phobius"/>
    </source>
</evidence>
<proteinExistence type="predicted"/>
<keyword evidence="1" id="KW-1133">Transmembrane helix</keyword>
<dbReference type="SUPFAM" id="SSF54523">
    <property type="entry name" value="Pili subunits"/>
    <property type="match status" value="1"/>
</dbReference>
<comment type="caution">
    <text evidence="2">The sequence shown here is derived from an EMBL/GenBank/DDBJ whole genome shotgun (WGS) entry which is preliminary data.</text>
</comment>
<dbReference type="EMBL" id="PIUM01000001">
    <property type="protein sequence ID" value="PKU26522.1"/>
    <property type="molecule type" value="Genomic_DNA"/>
</dbReference>
<dbReference type="NCBIfam" id="TIGR02532">
    <property type="entry name" value="IV_pilin_GFxxxE"/>
    <property type="match status" value="1"/>
</dbReference>
<organism evidence="2 3">
    <name type="scientific">Telmatospirillum siberiense</name>
    <dbReference type="NCBI Taxonomy" id="382514"/>
    <lineage>
        <taxon>Bacteria</taxon>
        <taxon>Pseudomonadati</taxon>
        <taxon>Pseudomonadota</taxon>
        <taxon>Alphaproteobacteria</taxon>
        <taxon>Rhodospirillales</taxon>
        <taxon>Rhodospirillaceae</taxon>
        <taxon>Telmatospirillum</taxon>
    </lineage>
</organism>
<dbReference type="OrthoDB" id="7364051at2"/>
<evidence type="ECO:0000313" key="2">
    <source>
        <dbReference type="EMBL" id="PKU26522.1"/>
    </source>
</evidence>
<keyword evidence="1" id="KW-0472">Membrane</keyword>
<gene>
    <name evidence="2" type="ORF">CWS72_01380</name>
</gene>
<dbReference type="Gene3D" id="3.30.700.10">
    <property type="entry name" value="Glycoprotein, Type 4 Pilin"/>
    <property type="match status" value="1"/>
</dbReference>
<dbReference type="Pfam" id="PF07963">
    <property type="entry name" value="N_methyl"/>
    <property type="match status" value="1"/>
</dbReference>
<keyword evidence="3" id="KW-1185">Reference proteome</keyword>
<accession>A0A2N3Q1I4</accession>
<feature type="transmembrane region" description="Helical" evidence="1">
    <location>
        <begin position="12"/>
        <end position="34"/>
    </location>
</feature>
<dbReference type="AlphaFoldDB" id="A0A2N3Q1I4"/>